<protein>
    <submittedName>
        <fullName evidence="1">Uncharacterized protein</fullName>
    </submittedName>
</protein>
<sequence>MSSLMYAERLPSPLYGSQALLMLPINQLSWPIFHQGQYVMMRPPMKLFLQWLLQKVRMMSRCAKKVCMKSWKRLSELKFLIPAEPQREDVVRTMVLQTS</sequence>
<name>A0A2N9EPU3_FAGSY</name>
<proteinExistence type="predicted"/>
<evidence type="ECO:0000313" key="1">
    <source>
        <dbReference type="EMBL" id="SPC76842.1"/>
    </source>
</evidence>
<dbReference type="AlphaFoldDB" id="A0A2N9EPU3"/>
<accession>A0A2N9EPU3</accession>
<gene>
    <name evidence="1" type="ORF">FSB_LOCUS4724</name>
</gene>
<dbReference type="EMBL" id="OIVN01000236">
    <property type="protein sequence ID" value="SPC76842.1"/>
    <property type="molecule type" value="Genomic_DNA"/>
</dbReference>
<reference evidence="1" key="1">
    <citation type="submission" date="2018-02" db="EMBL/GenBank/DDBJ databases">
        <authorList>
            <person name="Cohen D.B."/>
            <person name="Kent A.D."/>
        </authorList>
    </citation>
    <scope>NUCLEOTIDE SEQUENCE</scope>
</reference>
<organism evidence="1">
    <name type="scientific">Fagus sylvatica</name>
    <name type="common">Beechnut</name>
    <dbReference type="NCBI Taxonomy" id="28930"/>
    <lineage>
        <taxon>Eukaryota</taxon>
        <taxon>Viridiplantae</taxon>
        <taxon>Streptophyta</taxon>
        <taxon>Embryophyta</taxon>
        <taxon>Tracheophyta</taxon>
        <taxon>Spermatophyta</taxon>
        <taxon>Magnoliopsida</taxon>
        <taxon>eudicotyledons</taxon>
        <taxon>Gunneridae</taxon>
        <taxon>Pentapetalae</taxon>
        <taxon>rosids</taxon>
        <taxon>fabids</taxon>
        <taxon>Fagales</taxon>
        <taxon>Fagaceae</taxon>
        <taxon>Fagus</taxon>
    </lineage>
</organism>